<keyword evidence="2" id="KW-1185">Reference proteome</keyword>
<reference evidence="1" key="1">
    <citation type="journal article" date="2023" name="Plant J.">
        <title>The genome of the king protea, Protea cynaroides.</title>
        <authorList>
            <person name="Chang J."/>
            <person name="Duong T.A."/>
            <person name="Schoeman C."/>
            <person name="Ma X."/>
            <person name="Roodt D."/>
            <person name="Barker N."/>
            <person name="Li Z."/>
            <person name="Van de Peer Y."/>
            <person name="Mizrachi E."/>
        </authorList>
    </citation>
    <scope>NUCLEOTIDE SEQUENCE</scope>
    <source>
        <tissue evidence="1">Young leaves</tissue>
    </source>
</reference>
<protein>
    <submittedName>
        <fullName evidence="1">Uncharacterized protein</fullName>
    </submittedName>
</protein>
<dbReference type="EMBL" id="JAMYWD010000007">
    <property type="protein sequence ID" value="KAJ4964922.1"/>
    <property type="molecule type" value="Genomic_DNA"/>
</dbReference>
<gene>
    <name evidence="1" type="ORF">NE237_016771</name>
</gene>
<evidence type="ECO:0000313" key="1">
    <source>
        <dbReference type="EMBL" id="KAJ4964922.1"/>
    </source>
</evidence>
<sequence>MEEAFTGLSKEIWDGTWWASAVIRLEWYLTGAMMVGSDRGNSVKVPLSVDMHARRVLLRFLVLPFRCEGLLCVRFLVYCVFASMDLGSSSAASSEGPLASGVLEPGSVTTSAEVEVSLSSSDKTDVLETPEEEDPCLQLSPKSWGTGDFAQVCSVFLFGSNKTLIRLFSSNITVEDEKWFIRLAQPLSHKGQLPCCTQRLCLL</sequence>
<name>A0A9Q0K6L0_9MAGN</name>
<dbReference type="AlphaFoldDB" id="A0A9Q0K6L0"/>
<comment type="caution">
    <text evidence="1">The sequence shown here is derived from an EMBL/GenBank/DDBJ whole genome shotgun (WGS) entry which is preliminary data.</text>
</comment>
<organism evidence="1 2">
    <name type="scientific">Protea cynaroides</name>
    <dbReference type="NCBI Taxonomy" id="273540"/>
    <lineage>
        <taxon>Eukaryota</taxon>
        <taxon>Viridiplantae</taxon>
        <taxon>Streptophyta</taxon>
        <taxon>Embryophyta</taxon>
        <taxon>Tracheophyta</taxon>
        <taxon>Spermatophyta</taxon>
        <taxon>Magnoliopsida</taxon>
        <taxon>Proteales</taxon>
        <taxon>Proteaceae</taxon>
        <taxon>Protea</taxon>
    </lineage>
</organism>
<evidence type="ECO:0000313" key="2">
    <source>
        <dbReference type="Proteomes" id="UP001141806"/>
    </source>
</evidence>
<accession>A0A9Q0K6L0</accession>
<dbReference type="Proteomes" id="UP001141806">
    <property type="component" value="Unassembled WGS sequence"/>
</dbReference>
<proteinExistence type="predicted"/>